<evidence type="ECO:0000256" key="1">
    <source>
        <dbReference type="SAM" id="Coils"/>
    </source>
</evidence>
<feature type="compositionally biased region" description="Basic and acidic residues" evidence="2">
    <location>
        <begin position="104"/>
        <end position="127"/>
    </location>
</feature>
<dbReference type="Proteomes" id="UP001612741">
    <property type="component" value="Unassembled WGS sequence"/>
</dbReference>
<keyword evidence="4" id="KW-1185">Reference proteome</keyword>
<evidence type="ECO:0000313" key="4">
    <source>
        <dbReference type="Proteomes" id="UP001612741"/>
    </source>
</evidence>
<dbReference type="EMBL" id="JBITGY010000006">
    <property type="protein sequence ID" value="MFI6500328.1"/>
    <property type="molecule type" value="Genomic_DNA"/>
</dbReference>
<sequence length="228" mass="24912">MSTPEYCKDTGVIEPEGAMVPSRFEQMSVAQLVERLDDEEAQARQEVVAWREKIAEAEERLEQLAAVRRTLARLQAKDEVLGRNPVEDLRAEDAARDGCDPVDVLDHHARGSHEPATDEADRQDPAESPHLQLVPPAGAFGGVASGWPSLTGVNRQVVIMLASAGRAMRAREVALALGEPDVHKRVEVVRTRLKRLIDKGWLVEHQRGQFSIAEGLNGATLNGGAADH</sequence>
<gene>
    <name evidence="3" type="ORF">ACIBG2_23305</name>
</gene>
<evidence type="ECO:0000256" key="2">
    <source>
        <dbReference type="SAM" id="MobiDB-lite"/>
    </source>
</evidence>
<protein>
    <recommendedName>
        <fullName evidence="5">MarR family transcriptional regulator</fullName>
    </recommendedName>
</protein>
<accession>A0ABW7YYM1</accession>
<dbReference type="RefSeq" id="WP_397084162.1">
    <property type="nucleotide sequence ID" value="NZ_JBITGY010000006.1"/>
</dbReference>
<evidence type="ECO:0008006" key="5">
    <source>
        <dbReference type="Google" id="ProtNLM"/>
    </source>
</evidence>
<feature type="coiled-coil region" evidence="1">
    <location>
        <begin position="33"/>
        <end position="77"/>
    </location>
</feature>
<name>A0ABW7YYM1_9ACTN</name>
<proteinExistence type="predicted"/>
<organism evidence="3 4">
    <name type="scientific">Nonomuraea typhae</name>
    <dbReference type="NCBI Taxonomy" id="2603600"/>
    <lineage>
        <taxon>Bacteria</taxon>
        <taxon>Bacillati</taxon>
        <taxon>Actinomycetota</taxon>
        <taxon>Actinomycetes</taxon>
        <taxon>Streptosporangiales</taxon>
        <taxon>Streptosporangiaceae</taxon>
        <taxon>Nonomuraea</taxon>
    </lineage>
</organism>
<feature type="region of interest" description="Disordered" evidence="2">
    <location>
        <begin position="104"/>
        <end position="130"/>
    </location>
</feature>
<keyword evidence="1" id="KW-0175">Coiled coil</keyword>
<reference evidence="3 4" key="1">
    <citation type="submission" date="2024-10" db="EMBL/GenBank/DDBJ databases">
        <title>The Natural Products Discovery Center: Release of the First 8490 Sequenced Strains for Exploring Actinobacteria Biosynthetic Diversity.</title>
        <authorList>
            <person name="Kalkreuter E."/>
            <person name="Kautsar S.A."/>
            <person name="Yang D."/>
            <person name="Bader C.D."/>
            <person name="Teijaro C.N."/>
            <person name="Fluegel L."/>
            <person name="Davis C.M."/>
            <person name="Simpson J.R."/>
            <person name="Lauterbach L."/>
            <person name="Steele A.D."/>
            <person name="Gui C."/>
            <person name="Meng S."/>
            <person name="Li G."/>
            <person name="Viehrig K."/>
            <person name="Ye F."/>
            <person name="Su P."/>
            <person name="Kiefer A.F."/>
            <person name="Nichols A."/>
            <person name="Cepeda A.J."/>
            <person name="Yan W."/>
            <person name="Fan B."/>
            <person name="Jiang Y."/>
            <person name="Adhikari A."/>
            <person name="Zheng C.-J."/>
            <person name="Schuster L."/>
            <person name="Cowan T.M."/>
            <person name="Smanski M.J."/>
            <person name="Chevrette M.G."/>
            <person name="De Carvalho L.P.S."/>
            <person name="Shen B."/>
        </authorList>
    </citation>
    <scope>NUCLEOTIDE SEQUENCE [LARGE SCALE GENOMIC DNA]</scope>
    <source>
        <strain evidence="3 4">NPDC050545</strain>
    </source>
</reference>
<comment type="caution">
    <text evidence="3">The sequence shown here is derived from an EMBL/GenBank/DDBJ whole genome shotgun (WGS) entry which is preliminary data.</text>
</comment>
<evidence type="ECO:0000313" key="3">
    <source>
        <dbReference type="EMBL" id="MFI6500328.1"/>
    </source>
</evidence>